<comment type="caution">
    <text evidence="1">The sequence shown here is derived from an EMBL/GenBank/DDBJ whole genome shotgun (WGS) entry which is preliminary data.</text>
</comment>
<keyword evidence="1" id="KW-0560">Oxidoreductase</keyword>
<dbReference type="RefSeq" id="WP_129120593.1">
    <property type="nucleotide sequence ID" value="NZ_PEIB01000001.1"/>
</dbReference>
<keyword evidence="1" id="KW-0575">Peroxidase</keyword>
<evidence type="ECO:0000313" key="2">
    <source>
        <dbReference type="Proteomes" id="UP000290287"/>
    </source>
</evidence>
<dbReference type="GO" id="GO:0004601">
    <property type="term" value="F:peroxidase activity"/>
    <property type="evidence" value="ECO:0007669"/>
    <property type="project" value="UniProtKB-KW"/>
</dbReference>
<accession>A0A4Q0YZW6</accession>
<proteinExistence type="predicted"/>
<protein>
    <submittedName>
        <fullName evidence="1">Alkylhydroperoxidase</fullName>
    </submittedName>
</protein>
<dbReference type="InterPro" id="IPR029032">
    <property type="entry name" value="AhpD-like"/>
</dbReference>
<name>A0A4Q0YZW6_9GAMM</name>
<dbReference type="Proteomes" id="UP000290287">
    <property type="component" value="Unassembled WGS sequence"/>
</dbReference>
<dbReference type="Gene3D" id="1.20.1290.10">
    <property type="entry name" value="AhpD-like"/>
    <property type="match status" value="1"/>
</dbReference>
<dbReference type="AlphaFoldDB" id="A0A4Q0YZW6"/>
<dbReference type="PANTHER" id="PTHR35446">
    <property type="entry name" value="SI:CH211-175M2.5"/>
    <property type="match status" value="1"/>
</dbReference>
<sequence>MSWIKTVSYEDATGPLKKLYDKVKGPDNNVDNIMLAHSLRPHTMEGHMTIYKYVLHHPRNTVPKWFLEAIGVYVSYLNRCSYCFEHHYAGMQRLLAEKGEHPPHYADRIKQSLKTHQFDDAFDTKHAKVFDYVRVLTTSPSNVGKRDVEKLLALGWSDGEVLEINQVTAYFAYANRTVTGLGINTDGDILGLSPNDGEALDNWNHS</sequence>
<dbReference type="PANTHER" id="PTHR35446:SF2">
    <property type="entry name" value="CARBOXYMUCONOLACTONE DECARBOXYLASE-LIKE DOMAIN-CONTAINING PROTEIN"/>
    <property type="match status" value="1"/>
</dbReference>
<dbReference type="SUPFAM" id="SSF69118">
    <property type="entry name" value="AhpD-like"/>
    <property type="match status" value="1"/>
</dbReference>
<keyword evidence="2" id="KW-1185">Reference proteome</keyword>
<organism evidence="1 2">
    <name type="scientific">Veronia nyctiphanis</name>
    <dbReference type="NCBI Taxonomy" id="1278244"/>
    <lineage>
        <taxon>Bacteria</taxon>
        <taxon>Pseudomonadati</taxon>
        <taxon>Pseudomonadota</taxon>
        <taxon>Gammaproteobacteria</taxon>
        <taxon>Vibrionales</taxon>
        <taxon>Vibrionaceae</taxon>
        <taxon>Veronia</taxon>
    </lineage>
</organism>
<gene>
    <name evidence="1" type="ORF">CS022_00155</name>
</gene>
<evidence type="ECO:0000313" key="1">
    <source>
        <dbReference type="EMBL" id="RXJ74701.1"/>
    </source>
</evidence>
<dbReference type="EMBL" id="PEIB01000001">
    <property type="protein sequence ID" value="RXJ74701.1"/>
    <property type="molecule type" value="Genomic_DNA"/>
</dbReference>
<reference evidence="1 2" key="1">
    <citation type="submission" date="2017-10" db="EMBL/GenBank/DDBJ databases">
        <title>Nyctiphanis sp. nov., isolated from the stomach of the euphausiid Nyctiphanes simplex (Hansen, 1911) in the Gulf of California.</title>
        <authorList>
            <person name="Gomez-Gil B."/>
            <person name="Aguilar-Mendez M."/>
            <person name="Lopez-Cortes A."/>
            <person name="Gomez-Gutierrez J."/>
            <person name="Roque A."/>
            <person name="Lang E."/>
            <person name="Gonzalez-Castillo A."/>
        </authorList>
    </citation>
    <scope>NUCLEOTIDE SEQUENCE [LARGE SCALE GENOMIC DNA]</scope>
    <source>
        <strain evidence="1 2">CAIM 600</strain>
    </source>
</reference>
<dbReference type="OrthoDB" id="9808310at2"/>